<keyword evidence="1" id="KW-1133">Transmembrane helix</keyword>
<keyword evidence="1" id="KW-0472">Membrane</keyword>
<dbReference type="Proteomes" id="UP000572051">
    <property type="component" value="Unassembled WGS sequence"/>
</dbReference>
<keyword evidence="3" id="KW-1185">Reference proteome</keyword>
<dbReference type="AlphaFoldDB" id="A0A7Z0EIS5"/>
<reference evidence="2 3" key="1">
    <citation type="submission" date="2020-07" db="EMBL/GenBank/DDBJ databases">
        <title>Sequencing the genomes of 1000 actinobacteria strains.</title>
        <authorList>
            <person name="Klenk H.-P."/>
        </authorList>
    </citation>
    <scope>NUCLEOTIDE SEQUENCE [LARGE SCALE GENOMIC DNA]</scope>
    <source>
        <strain evidence="2 3">DSM 44442</strain>
    </source>
</reference>
<evidence type="ECO:0000313" key="2">
    <source>
        <dbReference type="EMBL" id="NYJ32828.1"/>
    </source>
</evidence>
<dbReference type="EMBL" id="JACCFS010000001">
    <property type="protein sequence ID" value="NYJ32828.1"/>
    <property type="molecule type" value="Genomic_DNA"/>
</dbReference>
<feature type="transmembrane region" description="Helical" evidence="1">
    <location>
        <begin position="40"/>
        <end position="58"/>
    </location>
</feature>
<sequence length="142" mass="15106">MDAERDLPDPVPGWAWALAVAMAAAAVWPVAHFIDHPQGVAVGAISPLMALLIILWGCAVSRGALPAVLLVRPLVVWGTLAVNVALVFVQVWDRTGSLVGGLLAVPAAGWLLPGLVLVRDAVRSREQYHHGRSAHRPDRPRG</sequence>
<protein>
    <submittedName>
        <fullName evidence="2">Uncharacterized protein</fullName>
    </submittedName>
</protein>
<feature type="transmembrane region" description="Helical" evidence="1">
    <location>
        <begin position="12"/>
        <end position="34"/>
    </location>
</feature>
<gene>
    <name evidence="2" type="ORF">HNR10_000709</name>
</gene>
<accession>A0A7Z0EIS5</accession>
<feature type="transmembrane region" description="Helical" evidence="1">
    <location>
        <begin position="70"/>
        <end position="92"/>
    </location>
</feature>
<comment type="caution">
    <text evidence="2">The sequence shown here is derived from an EMBL/GenBank/DDBJ whole genome shotgun (WGS) entry which is preliminary data.</text>
</comment>
<keyword evidence="1" id="KW-0812">Transmembrane</keyword>
<proteinExistence type="predicted"/>
<evidence type="ECO:0000313" key="3">
    <source>
        <dbReference type="Proteomes" id="UP000572051"/>
    </source>
</evidence>
<dbReference type="RefSeq" id="WP_179820783.1">
    <property type="nucleotide sequence ID" value="NZ_JACCFS010000001.1"/>
</dbReference>
<organism evidence="2 3">
    <name type="scientific">Nocardiopsis aegyptia</name>
    <dbReference type="NCBI Taxonomy" id="220378"/>
    <lineage>
        <taxon>Bacteria</taxon>
        <taxon>Bacillati</taxon>
        <taxon>Actinomycetota</taxon>
        <taxon>Actinomycetes</taxon>
        <taxon>Streptosporangiales</taxon>
        <taxon>Nocardiopsidaceae</taxon>
        <taxon>Nocardiopsis</taxon>
    </lineage>
</organism>
<evidence type="ECO:0000256" key="1">
    <source>
        <dbReference type="SAM" id="Phobius"/>
    </source>
</evidence>
<name>A0A7Z0EIS5_9ACTN</name>
<feature type="transmembrane region" description="Helical" evidence="1">
    <location>
        <begin position="98"/>
        <end position="118"/>
    </location>
</feature>